<comment type="caution">
    <text evidence="9">The sequence shown here is derived from an EMBL/GenBank/DDBJ whole genome shotgun (WGS) entry which is preliminary data.</text>
</comment>
<sequence length="422" mass="46692">MFDRSRDIILSGDQQSEELMKLFKKTFDSVSICFTKVVNFGAKCMRINVEQIIGLLNNMYTLFDALTESHKVYKGKGEMETFFIEGRDLHFTFFDNNLRSRRNFIEILKEDFEQNDDVPSEEYLSSDSVSFELSEDISEEMDGGLQQGQSATLKVEATGSKTGTLTNRKPHHPSPGKKAEGSDPTKSVEAQSVKAQDIKQVGKVTAPSNSSKVSEQNTRSSKPNTQSTADVRTRKIGIAAPTAIKEQSKKEDHSQNQESVTTRVLSEAARRLVVTKANNTRQKESKRQPDVTFASGAPSEILNEPFDAEMIVEDGDEPKGSTRRTSSPLKIRSVNGNGTIKVTGRVSKTDDKIPTVQLMQLQADRSEEQADAKKSLFQVVGSIDCGPKELKCSQELLSAEVRVAQSDANGFGNGQHSKSHHF</sequence>
<dbReference type="Gene3D" id="3.30.70.1230">
    <property type="entry name" value="Nucleotide cyclase"/>
    <property type="match status" value="1"/>
</dbReference>
<dbReference type="InterPro" id="IPR050401">
    <property type="entry name" value="Cyclic_nucleotide_synthase"/>
</dbReference>
<evidence type="ECO:0000256" key="2">
    <source>
        <dbReference type="ARBA" id="ARBA00022692"/>
    </source>
</evidence>
<name>A0A5J4NRJ9_9TREM</name>
<gene>
    <name evidence="9" type="ORF">DEA37_0007365</name>
</gene>
<comment type="subcellular location">
    <subcellularLocation>
        <location evidence="1">Membrane</location>
    </subcellularLocation>
</comment>
<feature type="compositionally biased region" description="Polar residues" evidence="7">
    <location>
        <begin position="184"/>
        <end position="194"/>
    </location>
</feature>
<keyword evidence="4" id="KW-1133">Transmembrane helix</keyword>
<evidence type="ECO:0000256" key="7">
    <source>
        <dbReference type="SAM" id="MobiDB-lite"/>
    </source>
</evidence>
<dbReference type="GO" id="GO:0004383">
    <property type="term" value="F:guanylate cyclase activity"/>
    <property type="evidence" value="ECO:0007669"/>
    <property type="project" value="TreeGrafter"/>
</dbReference>
<accession>A0A5J4NRJ9</accession>
<protein>
    <recommendedName>
        <fullName evidence="8">Guanylate cyclase domain-containing protein</fullName>
    </recommendedName>
</protein>
<dbReference type="InterPro" id="IPR029787">
    <property type="entry name" value="Nucleotide_cyclase"/>
</dbReference>
<dbReference type="Proteomes" id="UP000324629">
    <property type="component" value="Unassembled WGS sequence"/>
</dbReference>
<dbReference type="PANTHER" id="PTHR11920">
    <property type="entry name" value="GUANYLYL CYCLASE"/>
    <property type="match status" value="1"/>
</dbReference>
<dbReference type="Pfam" id="PF00211">
    <property type="entry name" value="Guanylate_cyc"/>
    <property type="match status" value="1"/>
</dbReference>
<dbReference type="GO" id="GO:0005886">
    <property type="term" value="C:plasma membrane"/>
    <property type="evidence" value="ECO:0007669"/>
    <property type="project" value="TreeGrafter"/>
</dbReference>
<keyword evidence="3" id="KW-0547">Nucleotide-binding</keyword>
<keyword evidence="5" id="KW-0472">Membrane</keyword>
<organism evidence="9 10">
    <name type="scientific">Paragonimus westermani</name>
    <dbReference type="NCBI Taxonomy" id="34504"/>
    <lineage>
        <taxon>Eukaryota</taxon>
        <taxon>Metazoa</taxon>
        <taxon>Spiralia</taxon>
        <taxon>Lophotrochozoa</taxon>
        <taxon>Platyhelminthes</taxon>
        <taxon>Trematoda</taxon>
        <taxon>Digenea</taxon>
        <taxon>Plagiorchiida</taxon>
        <taxon>Troglotremata</taxon>
        <taxon>Troglotrematidae</taxon>
        <taxon>Paragonimus</taxon>
    </lineage>
</organism>
<feature type="region of interest" description="Disordered" evidence="7">
    <location>
        <begin position="275"/>
        <end position="300"/>
    </location>
</feature>
<feature type="compositionally biased region" description="Polar residues" evidence="7">
    <location>
        <begin position="206"/>
        <end position="230"/>
    </location>
</feature>
<dbReference type="EMBL" id="QNGE01001342">
    <property type="protein sequence ID" value="KAA3677790.1"/>
    <property type="molecule type" value="Genomic_DNA"/>
</dbReference>
<evidence type="ECO:0000256" key="4">
    <source>
        <dbReference type="ARBA" id="ARBA00022989"/>
    </source>
</evidence>
<evidence type="ECO:0000256" key="6">
    <source>
        <dbReference type="ARBA" id="ARBA00023239"/>
    </source>
</evidence>
<evidence type="ECO:0000313" key="10">
    <source>
        <dbReference type="Proteomes" id="UP000324629"/>
    </source>
</evidence>
<evidence type="ECO:0000256" key="5">
    <source>
        <dbReference type="ARBA" id="ARBA00023136"/>
    </source>
</evidence>
<keyword evidence="10" id="KW-1185">Reference proteome</keyword>
<feature type="region of interest" description="Disordered" evidence="7">
    <location>
        <begin position="158"/>
        <end position="262"/>
    </location>
</feature>
<proteinExistence type="predicted"/>
<feature type="compositionally biased region" description="Basic and acidic residues" evidence="7">
    <location>
        <begin position="246"/>
        <end position="255"/>
    </location>
</feature>
<dbReference type="AlphaFoldDB" id="A0A5J4NRJ9"/>
<evidence type="ECO:0000259" key="8">
    <source>
        <dbReference type="PROSITE" id="PS50125"/>
    </source>
</evidence>
<dbReference type="GO" id="GO:0035556">
    <property type="term" value="P:intracellular signal transduction"/>
    <property type="evidence" value="ECO:0007669"/>
    <property type="project" value="InterPro"/>
</dbReference>
<feature type="domain" description="Guanylate cyclase" evidence="8">
    <location>
        <begin position="31"/>
        <end position="84"/>
    </location>
</feature>
<dbReference type="InterPro" id="IPR001054">
    <property type="entry name" value="A/G_cyclase"/>
</dbReference>
<dbReference type="PANTHER" id="PTHR11920:SF335">
    <property type="entry name" value="GUANYLATE CYCLASE"/>
    <property type="match status" value="1"/>
</dbReference>
<dbReference type="GO" id="GO:0007168">
    <property type="term" value="P:receptor guanylyl cyclase signaling pathway"/>
    <property type="evidence" value="ECO:0007669"/>
    <property type="project" value="TreeGrafter"/>
</dbReference>
<dbReference type="SUPFAM" id="SSF55073">
    <property type="entry name" value="Nucleotide cyclase"/>
    <property type="match status" value="1"/>
</dbReference>
<dbReference type="GO" id="GO:0000166">
    <property type="term" value="F:nucleotide binding"/>
    <property type="evidence" value="ECO:0007669"/>
    <property type="project" value="UniProtKB-KW"/>
</dbReference>
<reference evidence="9 10" key="1">
    <citation type="journal article" date="2019" name="Gigascience">
        <title>Whole-genome sequence of the oriental lung fluke Paragonimus westermani.</title>
        <authorList>
            <person name="Oey H."/>
            <person name="Zakrzewski M."/>
            <person name="Narain K."/>
            <person name="Devi K.R."/>
            <person name="Agatsuma T."/>
            <person name="Nawaratna S."/>
            <person name="Gobert G.N."/>
            <person name="Jones M.K."/>
            <person name="Ragan M.A."/>
            <person name="McManus D.P."/>
            <person name="Krause L."/>
        </authorList>
    </citation>
    <scope>NUCLEOTIDE SEQUENCE [LARGE SCALE GENOMIC DNA]</scope>
    <source>
        <strain evidence="9 10">IND2009</strain>
    </source>
</reference>
<evidence type="ECO:0000256" key="1">
    <source>
        <dbReference type="ARBA" id="ARBA00004370"/>
    </source>
</evidence>
<keyword evidence="6" id="KW-0456">Lyase</keyword>
<keyword evidence="2" id="KW-0812">Transmembrane</keyword>
<dbReference type="PROSITE" id="PS50125">
    <property type="entry name" value="GUANYLATE_CYCLASE_2"/>
    <property type="match status" value="1"/>
</dbReference>
<evidence type="ECO:0000256" key="3">
    <source>
        <dbReference type="ARBA" id="ARBA00022741"/>
    </source>
</evidence>
<evidence type="ECO:0000313" key="9">
    <source>
        <dbReference type="EMBL" id="KAA3677790.1"/>
    </source>
</evidence>
<dbReference type="GO" id="GO:0001653">
    <property type="term" value="F:peptide receptor activity"/>
    <property type="evidence" value="ECO:0007669"/>
    <property type="project" value="TreeGrafter"/>
</dbReference>
<dbReference type="GO" id="GO:0004016">
    <property type="term" value="F:adenylate cyclase activity"/>
    <property type="evidence" value="ECO:0007669"/>
    <property type="project" value="TreeGrafter"/>
</dbReference>